<keyword evidence="1" id="KW-0812">Transmembrane</keyword>
<keyword evidence="4" id="KW-1185">Reference proteome</keyword>
<protein>
    <recommendedName>
        <fullName evidence="2">AsmA domain-containing protein</fullName>
    </recommendedName>
</protein>
<dbReference type="PANTHER" id="PTHR30441">
    <property type="entry name" value="DUF748 DOMAIN-CONTAINING PROTEIN"/>
    <property type="match status" value="1"/>
</dbReference>
<reference evidence="3" key="2">
    <citation type="submission" date="2020-09" db="EMBL/GenBank/DDBJ databases">
        <authorList>
            <person name="Sun Q."/>
            <person name="Kim S."/>
        </authorList>
    </citation>
    <scope>NUCLEOTIDE SEQUENCE</scope>
    <source>
        <strain evidence="3">KCTC 32296</strain>
    </source>
</reference>
<feature type="domain" description="AsmA" evidence="2">
    <location>
        <begin position="208"/>
        <end position="574"/>
    </location>
</feature>
<gene>
    <name evidence="3" type="ORF">GCM10011273_16270</name>
</gene>
<evidence type="ECO:0000256" key="1">
    <source>
        <dbReference type="SAM" id="Phobius"/>
    </source>
</evidence>
<dbReference type="GO" id="GO:0005886">
    <property type="term" value="C:plasma membrane"/>
    <property type="evidence" value="ECO:0007669"/>
    <property type="project" value="TreeGrafter"/>
</dbReference>
<evidence type="ECO:0000259" key="2">
    <source>
        <dbReference type="Pfam" id="PF05170"/>
    </source>
</evidence>
<name>A0A918Q2D5_9CAUL</name>
<sequence length="676" mass="73460">MEAAKIRLATGAAWSRQWAGVQAVRVRNGVSHVPRKVLWGIGAGLAVLLAIIIFLAQPNWNWFRPTLSSIVSDRLNRPVEITGNLRVRLFSFTPNARIGGLKIGQPDWAKPTLKTNMAEVQQLNITTELMPLFIGRVVLPRVEITQPVVTLFQDKTGRANWNFGTGAKSAKPFKLPPIKTFIINDGQLSYNSLSRRLNFTGTVSAQETPGAGRKYAFNLNGDGRLNQRVFELEATGGPLLNVRTDKPYPFDMSVRAGPTRLTAKGRVLKPFNLGQLDGDVSVSGRSLAELYEITGLTLPNTPAYKITARVGRDERIYHINRINGRVGGSDVAGDLKVDLNNEGRPYLTGDISSKMLDFKDMGTLFGATAANAPQAPELDASPDPTRAVRRLLPDVPLDVARVRGMDAKVNYKALSVKARPNLPLRQVSLGIMLDKGRLTLNPVEFDFPHGRLTGMADIDARTDVQTNHIDMRLKGLRIQDFTPIISGAEPVEGRLDARIRATGTGHTVHDAAASANGDFALVMPQGTIRQSFAELMGVNATKGLFMLISKDPKETPVRCAIAGFKITDGVMRAQNIVFDTEVVRVSGSGRINLKDESLDLVFEGKPKKFRLVRVDVPIVIGGNLTQPKIGLDAKTAIAQGGIAAAFNSVLPFINLDYAGDANCAALEAQTQSKVGR</sequence>
<evidence type="ECO:0000313" key="3">
    <source>
        <dbReference type="EMBL" id="GGZ30611.1"/>
    </source>
</evidence>
<accession>A0A918Q2D5</accession>
<dbReference type="AlphaFoldDB" id="A0A918Q2D5"/>
<keyword evidence="1" id="KW-0472">Membrane</keyword>
<feature type="transmembrane region" description="Helical" evidence="1">
    <location>
        <begin position="37"/>
        <end position="56"/>
    </location>
</feature>
<dbReference type="Proteomes" id="UP000662572">
    <property type="component" value="Unassembled WGS sequence"/>
</dbReference>
<evidence type="ECO:0000313" key="4">
    <source>
        <dbReference type="Proteomes" id="UP000662572"/>
    </source>
</evidence>
<dbReference type="GO" id="GO:0090313">
    <property type="term" value="P:regulation of protein targeting to membrane"/>
    <property type="evidence" value="ECO:0007669"/>
    <property type="project" value="TreeGrafter"/>
</dbReference>
<dbReference type="PANTHER" id="PTHR30441:SF9">
    <property type="entry name" value="ASMA FAMILY PROTEIN YHJG"/>
    <property type="match status" value="1"/>
</dbReference>
<dbReference type="Pfam" id="PF05170">
    <property type="entry name" value="AsmA"/>
    <property type="match status" value="2"/>
</dbReference>
<keyword evidence="1" id="KW-1133">Transmembrane helix</keyword>
<proteinExistence type="predicted"/>
<reference evidence="3" key="1">
    <citation type="journal article" date="2014" name="Int. J. Syst. Evol. Microbiol.">
        <title>Complete genome sequence of Corynebacterium casei LMG S-19264T (=DSM 44701T), isolated from a smear-ripened cheese.</title>
        <authorList>
            <consortium name="US DOE Joint Genome Institute (JGI-PGF)"/>
            <person name="Walter F."/>
            <person name="Albersmeier A."/>
            <person name="Kalinowski J."/>
            <person name="Ruckert C."/>
        </authorList>
    </citation>
    <scope>NUCLEOTIDE SEQUENCE</scope>
    <source>
        <strain evidence="3">KCTC 32296</strain>
    </source>
</reference>
<organism evidence="3 4">
    <name type="scientific">Asticcacaulis endophyticus</name>
    <dbReference type="NCBI Taxonomy" id="1395890"/>
    <lineage>
        <taxon>Bacteria</taxon>
        <taxon>Pseudomonadati</taxon>
        <taxon>Pseudomonadota</taxon>
        <taxon>Alphaproteobacteria</taxon>
        <taxon>Caulobacterales</taxon>
        <taxon>Caulobacteraceae</taxon>
        <taxon>Asticcacaulis</taxon>
    </lineage>
</organism>
<dbReference type="EMBL" id="BMZB01000001">
    <property type="protein sequence ID" value="GGZ30611.1"/>
    <property type="molecule type" value="Genomic_DNA"/>
</dbReference>
<dbReference type="InterPro" id="IPR007844">
    <property type="entry name" value="AsmA"/>
</dbReference>
<comment type="caution">
    <text evidence="3">The sequence shown here is derived from an EMBL/GenBank/DDBJ whole genome shotgun (WGS) entry which is preliminary data.</text>
</comment>
<dbReference type="InterPro" id="IPR052894">
    <property type="entry name" value="AsmA-related"/>
</dbReference>
<feature type="domain" description="AsmA" evidence="2">
    <location>
        <begin position="36"/>
        <end position="167"/>
    </location>
</feature>